<keyword evidence="2" id="KW-1185">Reference proteome</keyword>
<accession>A0ACC2X8W1</accession>
<sequence length="354" mass="38745">MSFRVKSKSRQDEDLNSRYLRTYAAAFIPNVDYRSRLDWQIGKGGFGTVYAGVFSPRNGSDSGKSTGSGNSRDLQKGESLDRPLSEQVAIKLERSDHERPCLANEARALKALQGAEGIPKFHVFAHTKITVKCRPGAQLKPIGVSPPAGAGSGGAGVHGKRSPPVYKRSPLSTPVHSDFETPIRNEWSYGYGELQRQQQLSPLSHSYQPAQATPYHYGPRLIPSRPSSPSVSALVIETEYDALVMERLGEDIGTIFRRHLLKYIKPSAVPTLSGNGTSASFDSTQRRSSACCGATKSGNDIAASEGGKERVGWDGETIAWLGCHALKRLEWMHLQGFVHRDIVSRLGHFAVSRR</sequence>
<protein>
    <submittedName>
        <fullName evidence="1">Uncharacterized protein</fullName>
    </submittedName>
</protein>
<reference evidence="1" key="1">
    <citation type="submission" date="2023-04" db="EMBL/GenBank/DDBJ databases">
        <title>Draft Genome sequencing of Naganishia species isolated from polar environments using Oxford Nanopore Technology.</title>
        <authorList>
            <person name="Leo P."/>
            <person name="Venkateswaran K."/>
        </authorList>
    </citation>
    <scope>NUCLEOTIDE SEQUENCE</scope>
    <source>
        <strain evidence="1">MNA-CCFEE 5425</strain>
    </source>
</reference>
<organism evidence="1 2">
    <name type="scientific">Naganishia vaughanmartiniae</name>
    <dbReference type="NCBI Taxonomy" id="1424756"/>
    <lineage>
        <taxon>Eukaryota</taxon>
        <taxon>Fungi</taxon>
        <taxon>Dikarya</taxon>
        <taxon>Basidiomycota</taxon>
        <taxon>Agaricomycotina</taxon>
        <taxon>Tremellomycetes</taxon>
        <taxon>Filobasidiales</taxon>
        <taxon>Filobasidiaceae</taxon>
        <taxon>Naganishia</taxon>
    </lineage>
</organism>
<comment type="caution">
    <text evidence="1">The sequence shown here is derived from an EMBL/GenBank/DDBJ whole genome shotgun (WGS) entry which is preliminary data.</text>
</comment>
<evidence type="ECO:0000313" key="2">
    <source>
        <dbReference type="Proteomes" id="UP001243375"/>
    </source>
</evidence>
<dbReference type="EMBL" id="JASBWU010000007">
    <property type="protein sequence ID" value="KAJ9120020.1"/>
    <property type="molecule type" value="Genomic_DNA"/>
</dbReference>
<evidence type="ECO:0000313" key="1">
    <source>
        <dbReference type="EMBL" id="KAJ9120020.1"/>
    </source>
</evidence>
<name>A0ACC2X8W1_9TREE</name>
<gene>
    <name evidence="1" type="ORF">QFC22_002917</name>
</gene>
<proteinExistence type="predicted"/>
<dbReference type="Proteomes" id="UP001243375">
    <property type="component" value="Unassembled WGS sequence"/>
</dbReference>